<feature type="region of interest" description="Disordered" evidence="1">
    <location>
        <begin position="546"/>
        <end position="598"/>
    </location>
</feature>
<name>A0A8H3EWN5_9LECA</name>
<dbReference type="InterPro" id="IPR036865">
    <property type="entry name" value="CRAL-TRIO_dom_sf"/>
</dbReference>
<gene>
    <name evidence="3" type="ORF">GOMPHAMPRED_008033</name>
</gene>
<protein>
    <recommendedName>
        <fullName evidence="2">CRAL-TRIO domain-containing protein</fullName>
    </recommendedName>
</protein>
<reference evidence="3" key="1">
    <citation type="submission" date="2021-03" db="EMBL/GenBank/DDBJ databases">
        <authorList>
            <person name="Tagirdzhanova G."/>
        </authorList>
    </citation>
    <scope>NUCLEOTIDE SEQUENCE</scope>
</reference>
<evidence type="ECO:0000259" key="2">
    <source>
        <dbReference type="PROSITE" id="PS50191"/>
    </source>
</evidence>
<dbReference type="InterPro" id="IPR011074">
    <property type="entry name" value="CRAL/TRIO_N_dom"/>
</dbReference>
<dbReference type="InterPro" id="IPR001251">
    <property type="entry name" value="CRAL-TRIO_dom"/>
</dbReference>
<evidence type="ECO:0000256" key="1">
    <source>
        <dbReference type="SAM" id="MobiDB-lite"/>
    </source>
</evidence>
<dbReference type="CDD" id="cd00170">
    <property type="entry name" value="SEC14"/>
    <property type="match status" value="1"/>
</dbReference>
<dbReference type="PROSITE" id="PS50191">
    <property type="entry name" value="CRAL_TRIO"/>
    <property type="match status" value="1"/>
</dbReference>
<dbReference type="Proteomes" id="UP000664169">
    <property type="component" value="Unassembled WGS sequence"/>
</dbReference>
<dbReference type="EMBL" id="CAJPDQ010000008">
    <property type="protein sequence ID" value="CAF9913812.1"/>
    <property type="molecule type" value="Genomic_DNA"/>
</dbReference>
<dbReference type="Gene3D" id="3.40.525.10">
    <property type="entry name" value="CRAL-TRIO lipid binding domain"/>
    <property type="match status" value="1"/>
</dbReference>
<feature type="compositionally biased region" description="Polar residues" evidence="1">
    <location>
        <begin position="546"/>
        <end position="591"/>
    </location>
</feature>
<dbReference type="InterPro" id="IPR036273">
    <property type="entry name" value="CRAL/TRIO_N_dom_sf"/>
</dbReference>
<feature type="domain" description="CRAL-TRIO" evidence="2">
    <location>
        <begin position="188"/>
        <end position="333"/>
    </location>
</feature>
<accession>A0A8H3EWN5</accession>
<comment type="caution">
    <text evidence="3">The sequence shown here is derived from an EMBL/GenBank/DDBJ whole genome shotgun (WGS) entry which is preliminary data.</text>
</comment>
<dbReference type="OrthoDB" id="43460at2759"/>
<dbReference type="SMART" id="SM01100">
    <property type="entry name" value="CRAL_TRIO_N"/>
    <property type="match status" value="1"/>
</dbReference>
<dbReference type="Pfam" id="PF03765">
    <property type="entry name" value="CRAL_TRIO_N"/>
    <property type="match status" value="1"/>
</dbReference>
<evidence type="ECO:0000313" key="4">
    <source>
        <dbReference type="Proteomes" id="UP000664169"/>
    </source>
</evidence>
<dbReference type="InterPro" id="IPR052432">
    <property type="entry name" value="PITP/CRAL-TRIO"/>
</dbReference>
<proteinExistence type="predicted"/>
<organism evidence="3 4">
    <name type="scientific">Gomphillus americanus</name>
    <dbReference type="NCBI Taxonomy" id="1940652"/>
    <lineage>
        <taxon>Eukaryota</taxon>
        <taxon>Fungi</taxon>
        <taxon>Dikarya</taxon>
        <taxon>Ascomycota</taxon>
        <taxon>Pezizomycotina</taxon>
        <taxon>Lecanoromycetes</taxon>
        <taxon>OSLEUM clade</taxon>
        <taxon>Ostropomycetidae</taxon>
        <taxon>Ostropales</taxon>
        <taxon>Graphidaceae</taxon>
        <taxon>Gomphilloideae</taxon>
        <taxon>Gomphillus</taxon>
    </lineage>
</organism>
<dbReference type="PANTHER" id="PTHR46590">
    <property type="entry name" value="PHOSPHATIDYLINOSITOL TRANSFER PROTEIN CSR1-RELATED"/>
    <property type="match status" value="1"/>
</dbReference>
<evidence type="ECO:0000313" key="3">
    <source>
        <dbReference type="EMBL" id="CAF9913812.1"/>
    </source>
</evidence>
<dbReference type="SMART" id="SM00516">
    <property type="entry name" value="SEC14"/>
    <property type="match status" value="1"/>
</dbReference>
<dbReference type="AlphaFoldDB" id="A0A8H3EWN5"/>
<dbReference type="SUPFAM" id="SSF52087">
    <property type="entry name" value="CRAL/TRIO domain"/>
    <property type="match status" value="1"/>
</dbReference>
<sequence length="598" mass="66488">MVALPGRPGNLTPEEEVKLKQFWRMTLKVTGVDLGEVTSLPDTTSTINEDLSSLAGDKKRKSLFGRKSKVESKSAPEDDKYGQTKEYQEALATTSPDEFRRALWRNSKNENPDAILLRFLRARKWDLQKALVMMISTLQWRAKTMKIEEEIVFKGELSSLEDERSNDQAVSKEGSDFLSQMRKGKSYVHGMDREGRPVTWVRVRLHHGGEQSDSSIERFTVHIFETTRLLINPPSDTGDLFFDMSGFSMANMDYTPVKFMIKCFEANYPESLGVCLIYKAPWIFQGFWKIISRWLDPVVASKIHFTNSIKDLEPWVDRSQVPQEMGGDSPYVYHYIEPHEGENDLMKDVATRKKLEAERAEIGEEFERLTIEWIKGADVNARRQQLAAKMKQQYWKLDPYVRARSLYDRLGVLSPDGKIDWSNAIHPISEKPATSDSGTTNGVAIAGAATGTAVGATALAANEKVAKTAYREPDSDNESLASFKTGIEHWEDAEESVPNGTAVKQSIPNGIATNSSAKFGTAAAVATGAGVVGSVMMNGTSLVHNRTPATPVKSGQISSPTSPTKSIASVYSNAGTQTWDPRDASTQTLPQNLPFRSR</sequence>
<dbReference type="SUPFAM" id="SSF46938">
    <property type="entry name" value="CRAL/TRIO N-terminal domain"/>
    <property type="match status" value="1"/>
</dbReference>
<keyword evidence="4" id="KW-1185">Reference proteome</keyword>
<dbReference type="PANTHER" id="PTHR46590:SF1">
    <property type="entry name" value="PHOSPHATIDYLINOSITOL TRANSFER PROTEIN CSR1"/>
    <property type="match status" value="1"/>
</dbReference>
<dbReference type="Pfam" id="PF00650">
    <property type="entry name" value="CRAL_TRIO"/>
    <property type="match status" value="1"/>
</dbReference>